<accession>A0A8S1INE0</accession>
<dbReference type="OrthoDB" id="9446342at2759"/>
<dbReference type="Proteomes" id="UP000708148">
    <property type="component" value="Unassembled WGS sequence"/>
</dbReference>
<dbReference type="InterPro" id="IPR018203">
    <property type="entry name" value="GDP_dissociation_inhibitor"/>
</dbReference>
<evidence type="ECO:0000313" key="3">
    <source>
        <dbReference type="Proteomes" id="UP000708148"/>
    </source>
</evidence>
<organism evidence="2 3">
    <name type="scientific">Ostreobium quekettii</name>
    <dbReference type="NCBI Taxonomy" id="121088"/>
    <lineage>
        <taxon>Eukaryota</taxon>
        <taxon>Viridiplantae</taxon>
        <taxon>Chlorophyta</taxon>
        <taxon>core chlorophytes</taxon>
        <taxon>Ulvophyceae</taxon>
        <taxon>TCBD clade</taxon>
        <taxon>Bryopsidales</taxon>
        <taxon>Ostreobineae</taxon>
        <taxon>Ostreobiaceae</taxon>
        <taxon>Ostreobium</taxon>
    </lineage>
</organism>
<comment type="caution">
    <text evidence="2">The sequence shown here is derived from an EMBL/GenBank/DDBJ whole genome shotgun (WGS) entry which is preliminary data.</text>
</comment>
<dbReference type="GO" id="GO:0016192">
    <property type="term" value="P:vesicle-mediated transport"/>
    <property type="evidence" value="ECO:0007669"/>
    <property type="project" value="TreeGrafter"/>
</dbReference>
<dbReference type="Gene3D" id="3.50.50.60">
    <property type="entry name" value="FAD/NAD(P)-binding domain"/>
    <property type="match status" value="1"/>
</dbReference>
<evidence type="ECO:0008006" key="4">
    <source>
        <dbReference type="Google" id="ProtNLM"/>
    </source>
</evidence>
<evidence type="ECO:0000313" key="2">
    <source>
        <dbReference type="EMBL" id="CAD7696620.1"/>
    </source>
</evidence>
<dbReference type="GO" id="GO:0005829">
    <property type="term" value="C:cytosol"/>
    <property type="evidence" value="ECO:0007669"/>
    <property type="project" value="TreeGrafter"/>
</dbReference>
<dbReference type="GO" id="GO:0005634">
    <property type="term" value="C:nucleus"/>
    <property type="evidence" value="ECO:0007669"/>
    <property type="project" value="TreeGrafter"/>
</dbReference>
<sequence>MRIEPTEFDLVVLGTGLENSLIAGAAAKAGKSVLHVDDGEVYGDDWGSLTLAELKARLEAPPQSQEAIDLGEEVEGLGVRRLARDSHPYSNVEIHEADGVDTGPSRDYTIDLAPKVAYCIEPLIEVLLKSGAHQYLDFRLVECSYIWQHGQLRKVPASRSDVFRDRSLKSSEKRMLTQFLKMVVSKLGDEQEEIASDRPFVGWLEEQGLSKPLAELVLYAVAMGEQTGTMTTTQGVAALGLYLASMGRYRDGSGAFMIPYYGSGDLPQAFCRLCAVKGGIYVLRCPLAACLTEPGSQECRGVITQEGQHISCHGLVASQQWLRSFLADAENGASQQQCRLSRAVCVTDGSLREGESQVLVVFPPGSVGGKNDRVIHAIQVGHPVCPKGRFLLYLCCHSTAETAKQDLADAVACLLREVPDGQNTPSESCSTIKDTAPQMEQSRNARNCIDAKEHEPVEGTTPEATAEGERLEAGCAPEGADVLVDVRPKASFVCYYNETVELHPPCAALPSNVASCSGPGGLIGYREHVASAEAGFGKLFPDEEFYPVVMPTTLQDSDDEALGDLEATLTTIGAAGD</sequence>
<reference evidence="2" key="1">
    <citation type="submission" date="2020-12" db="EMBL/GenBank/DDBJ databases">
        <authorList>
            <person name="Iha C."/>
        </authorList>
    </citation>
    <scope>NUCLEOTIDE SEQUENCE</scope>
</reference>
<dbReference type="PANTHER" id="PTHR11787:SF4">
    <property type="entry name" value="CHM, RAB ESCORT PROTEIN 1"/>
    <property type="match status" value="1"/>
</dbReference>
<dbReference type="GO" id="GO:0005092">
    <property type="term" value="F:GDP-dissociation inhibitor activity"/>
    <property type="evidence" value="ECO:0007669"/>
    <property type="project" value="InterPro"/>
</dbReference>
<dbReference type="Gene3D" id="3.30.519.10">
    <property type="entry name" value="Guanine Nucleotide Dissociation Inhibitor, domain 2"/>
    <property type="match status" value="1"/>
</dbReference>
<dbReference type="AlphaFoldDB" id="A0A8S1INE0"/>
<dbReference type="Gene3D" id="1.10.405.10">
    <property type="entry name" value="Guanine Nucleotide Dissociation Inhibitor, domain 1"/>
    <property type="match status" value="1"/>
</dbReference>
<dbReference type="EMBL" id="CAJHUC010000514">
    <property type="protein sequence ID" value="CAD7696620.1"/>
    <property type="molecule type" value="Genomic_DNA"/>
</dbReference>
<dbReference type="SUPFAM" id="SSF51905">
    <property type="entry name" value="FAD/NAD(P)-binding domain"/>
    <property type="match status" value="1"/>
</dbReference>
<gene>
    <name evidence="2" type="ORF">OSTQU699_LOCUS1981</name>
</gene>
<dbReference type="GO" id="GO:0007264">
    <property type="term" value="P:small GTPase-mediated signal transduction"/>
    <property type="evidence" value="ECO:0007669"/>
    <property type="project" value="InterPro"/>
</dbReference>
<name>A0A8S1INE0_9CHLO</name>
<proteinExistence type="inferred from homology"/>
<comment type="similarity">
    <text evidence="1">Belongs to the Rab GDI family.</text>
</comment>
<dbReference type="GO" id="GO:0005968">
    <property type="term" value="C:Rab-protein geranylgeranyltransferase complex"/>
    <property type="evidence" value="ECO:0007669"/>
    <property type="project" value="TreeGrafter"/>
</dbReference>
<evidence type="ECO:0000256" key="1">
    <source>
        <dbReference type="ARBA" id="ARBA00005593"/>
    </source>
</evidence>
<keyword evidence="3" id="KW-1185">Reference proteome</keyword>
<dbReference type="Pfam" id="PF00996">
    <property type="entry name" value="GDI"/>
    <property type="match status" value="2"/>
</dbReference>
<dbReference type="InterPro" id="IPR036188">
    <property type="entry name" value="FAD/NAD-bd_sf"/>
</dbReference>
<protein>
    <recommendedName>
        <fullName evidence="4">Rab proteins geranylgeranyltransferase component A</fullName>
    </recommendedName>
</protein>
<dbReference type="PANTHER" id="PTHR11787">
    <property type="entry name" value="RAB GDP-DISSOCIATION INHIBITOR"/>
    <property type="match status" value="1"/>
</dbReference>
<dbReference type="PRINTS" id="PR00891">
    <property type="entry name" value="RABGDIREP"/>
</dbReference>